<dbReference type="EMBL" id="REFC01000011">
    <property type="protein sequence ID" value="RMA66122.1"/>
    <property type="molecule type" value="Genomic_DNA"/>
</dbReference>
<protein>
    <submittedName>
        <fullName evidence="2">Uncharacterized protein</fullName>
    </submittedName>
</protein>
<feature type="coiled-coil region" evidence="1">
    <location>
        <begin position="30"/>
        <end position="64"/>
    </location>
</feature>
<dbReference type="Proteomes" id="UP000271339">
    <property type="component" value="Unassembled WGS sequence"/>
</dbReference>
<keyword evidence="1" id="KW-0175">Coiled coil</keyword>
<dbReference type="AlphaFoldDB" id="A0A3L9ZHE3"/>
<evidence type="ECO:0000256" key="1">
    <source>
        <dbReference type="SAM" id="Coils"/>
    </source>
</evidence>
<keyword evidence="3" id="KW-1185">Reference proteome</keyword>
<name>A0A3L9ZHE3_9FLAO</name>
<proteinExistence type="predicted"/>
<accession>A0A3L9ZHE3</accession>
<evidence type="ECO:0000313" key="2">
    <source>
        <dbReference type="EMBL" id="RMA66122.1"/>
    </source>
</evidence>
<evidence type="ECO:0000313" key="3">
    <source>
        <dbReference type="Proteomes" id="UP000271339"/>
    </source>
</evidence>
<dbReference type="OrthoDB" id="1493222at2"/>
<gene>
    <name evidence="2" type="ORF">BXY75_0541</name>
</gene>
<sequence length="185" mass="20217">MDLCILIPLLVGLICALLGYLLGRSSSGDTKEISSDIELWKNKNAQLENDLRACRSQLTKADTKATTKASTTSSFAATTSTAAASIVFNAAAAKTVFGKKVKQDDLTLVEGIGPKISQLFHNHNVTAWKGLSETSVARCQEILDTGGERYTVHNPGTWPRQAKMAYEGKWKELKDWQDILDKGKE</sequence>
<dbReference type="RefSeq" id="WP_121906136.1">
    <property type="nucleotide sequence ID" value="NZ_REFC01000011.1"/>
</dbReference>
<organism evidence="2 3">
    <name type="scientific">Ulvibacter antarcticus</name>
    <dbReference type="NCBI Taxonomy" id="442714"/>
    <lineage>
        <taxon>Bacteria</taxon>
        <taxon>Pseudomonadati</taxon>
        <taxon>Bacteroidota</taxon>
        <taxon>Flavobacteriia</taxon>
        <taxon>Flavobacteriales</taxon>
        <taxon>Flavobacteriaceae</taxon>
        <taxon>Ulvibacter</taxon>
    </lineage>
</organism>
<comment type="caution">
    <text evidence="2">The sequence shown here is derived from an EMBL/GenBank/DDBJ whole genome shotgun (WGS) entry which is preliminary data.</text>
</comment>
<reference evidence="2 3" key="1">
    <citation type="submission" date="2018-10" db="EMBL/GenBank/DDBJ databases">
        <title>Genomic Encyclopedia of Archaeal and Bacterial Type Strains, Phase II (KMG-II): from individual species to whole genera.</title>
        <authorList>
            <person name="Goeker M."/>
        </authorList>
    </citation>
    <scope>NUCLEOTIDE SEQUENCE [LARGE SCALE GENOMIC DNA]</scope>
    <source>
        <strain evidence="2 3">DSM 23424</strain>
    </source>
</reference>